<keyword evidence="2" id="KW-1185">Reference proteome</keyword>
<dbReference type="OrthoDB" id="5456548at2"/>
<evidence type="ECO:0000313" key="2">
    <source>
        <dbReference type="Proteomes" id="UP000297839"/>
    </source>
</evidence>
<protein>
    <submittedName>
        <fullName evidence="1">Uncharacterized protein</fullName>
    </submittedName>
</protein>
<comment type="caution">
    <text evidence="1">The sequence shown here is derived from an EMBL/GenBank/DDBJ whole genome shotgun (WGS) entry which is preliminary data.</text>
</comment>
<dbReference type="AlphaFoldDB" id="A0A4Z0C8N4"/>
<organism evidence="1 2">
    <name type="scientific">Ramlibacter humi</name>
    <dbReference type="NCBI Taxonomy" id="2530451"/>
    <lineage>
        <taxon>Bacteria</taxon>
        <taxon>Pseudomonadati</taxon>
        <taxon>Pseudomonadota</taxon>
        <taxon>Betaproteobacteria</taxon>
        <taxon>Burkholderiales</taxon>
        <taxon>Comamonadaceae</taxon>
        <taxon>Ramlibacter</taxon>
    </lineage>
</organism>
<sequence>MRIAINYRLTGTGWSECVISCDEKSCVTTASYLSDALGNLVRAAVAVLSGFSALIFSFEEEPGEYRWVIRSARLNEIDVAVLEFPDLYGGRPDHEGKELLRIRCIPEDFAQAVYEAAARVLGEEGETGYAEKWSEHEFPTHQLVELGRLLEKLGHAV</sequence>
<dbReference type="RefSeq" id="WP_135247588.1">
    <property type="nucleotide sequence ID" value="NZ_SMLK01000001.1"/>
</dbReference>
<accession>A0A4Z0C8N4</accession>
<name>A0A4Z0C8N4_9BURK</name>
<dbReference type="Proteomes" id="UP000297839">
    <property type="component" value="Unassembled WGS sequence"/>
</dbReference>
<proteinExistence type="predicted"/>
<evidence type="ECO:0000313" key="1">
    <source>
        <dbReference type="EMBL" id="TFZ07651.1"/>
    </source>
</evidence>
<gene>
    <name evidence="1" type="ORF">EZ216_00340</name>
</gene>
<reference evidence="1 2" key="1">
    <citation type="submission" date="2019-03" db="EMBL/GenBank/DDBJ databases">
        <title>Ramlibacter sp. 18x22-1, whole genome shotgun sequence.</title>
        <authorList>
            <person name="Zhang X."/>
            <person name="Feng G."/>
            <person name="Zhu H."/>
        </authorList>
    </citation>
    <scope>NUCLEOTIDE SEQUENCE [LARGE SCALE GENOMIC DNA]</scope>
    <source>
        <strain evidence="1 2">18x22-1</strain>
    </source>
</reference>
<dbReference type="EMBL" id="SMLK01000001">
    <property type="protein sequence ID" value="TFZ07651.1"/>
    <property type="molecule type" value="Genomic_DNA"/>
</dbReference>